<name>A0A673YD15_SALTR</name>
<evidence type="ECO:0000256" key="6">
    <source>
        <dbReference type="SAM" id="Phobius"/>
    </source>
</evidence>
<sequence length="992" mass="107223">MQGEISVGESKFFLCEVVGDAKDIDWFAPNGEKLLPNRQDIIVNRNDESSSTLTIYNADVDNAGVYKCVAKNADKESEGTVNVKIFQKITFKNAPSPQEFNEGDDADIICDVVSSPPASIIWKHKGSKIQVTKDGKACTQSMCQCVGCLLSRVVETPPSPVFFIRTRQSEVNATADINQSAMLACDADGFPEPTVTWARNNIVLESDDKYSLNDDGSELIIKDVKKVDEGDYTCIARNKAGEKEEEVSLNVFVQPKITYLDNQTASELEEQITLTCEASGDPTPTITWSFGRSLDGNVMVRSHARVSSLTLKYVQFTDAGQYLCTARNSIGQDQQTMYLEVLYAPKIQGSVTVYTWERNAANISCEVLAHPGASVVWFRDGQQLPSTNTTNVKIYNTPAVSHLEVTPDSQNDFGSYNCTATNLIGTESKEFLLIQADVPSAPGIERVEPFSSTAVVEFEEPDASGGVAILKYRAEWRMKGQDWTGREYDAEDGDMITIVGLKPETFYEVKMSAINGKGEGESSTPLNFKTEPVREPSPPKLEGKLQTMGNALKVNWIKQDDGGSPIKHYLIRYRAKHVSEWKPEIRLPHGSEYVVLSSLDWNTEYEVYVVAENQQGKSQPGTISFRTAAEPTAIPDTMTSGSGLGAGAIVGILIVVFVLLLVGVDVTCYFLNKCGFLMCIAVNFCGKSGPGAKNKDIEEGKAAFMKDESKEPIVEVRTEDRTPNHEGGGPTEPNETTPLTEPEPTADTTATVVDLLPSIATNSDPVTESFSTAQNSPASETTTLTSSTAAPTLAPTEAKTAPNSTPAPIIQSSTPKASTPAAQPAAQSDVAPLVDLSETPKAMPLSDSKPATPATSSLEPAKATSNLPSAKANAASQSQPEPVQSTPASDSQNKDLQIDCLAKDVFDTLGKSSEAPADSTAAPAPAKDEYDLLPSSESVLLCVCFRSPTSTTTTYCILCLFSWFWATSLSVTLFLSITMLLLQPFNELHRHG</sequence>
<protein>
    <submittedName>
        <fullName evidence="9">Neural cell adhesion molecule 1a</fullName>
    </submittedName>
</protein>
<feature type="region of interest" description="Disordered" evidence="5">
    <location>
        <begin position="700"/>
        <end position="745"/>
    </location>
</feature>
<keyword evidence="1" id="KW-0732">Signal</keyword>
<dbReference type="InterPro" id="IPR013098">
    <property type="entry name" value="Ig_I-set"/>
</dbReference>
<dbReference type="AlphaFoldDB" id="A0A673YD15"/>
<feature type="compositionally biased region" description="Polar residues" evidence="5">
    <location>
        <begin position="853"/>
        <end position="891"/>
    </location>
</feature>
<reference evidence="9" key="1">
    <citation type="submission" date="2025-08" db="UniProtKB">
        <authorList>
            <consortium name="Ensembl"/>
        </authorList>
    </citation>
    <scope>IDENTIFICATION</scope>
</reference>
<keyword evidence="6" id="KW-0472">Membrane</keyword>
<dbReference type="PANTHER" id="PTHR12231:SF239">
    <property type="entry name" value="NEURAL CELL ADHESION MOLECULE 1"/>
    <property type="match status" value="1"/>
</dbReference>
<feature type="transmembrane region" description="Helical" evidence="6">
    <location>
        <begin position="955"/>
        <end position="982"/>
    </location>
</feature>
<feature type="compositionally biased region" description="Low complexity" evidence="5">
    <location>
        <begin position="776"/>
        <end position="802"/>
    </location>
</feature>
<evidence type="ECO:0000259" key="8">
    <source>
        <dbReference type="PROSITE" id="PS50853"/>
    </source>
</evidence>
<keyword evidence="2" id="KW-0677">Repeat</keyword>
<keyword evidence="3" id="KW-1015">Disulfide bond</keyword>
<dbReference type="InterPro" id="IPR003961">
    <property type="entry name" value="FN3_dom"/>
</dbReference>
<dbReference type="CDD" id="cd00063">
    <property type="entry name" value="FN3"/>
    <property type="match status" value="2"/>
</dbReference>
<dbReference type="InterPro" id="IPR007110">
    <property type="entry name" value="Ig-like_dom"/>
</dbReference>
<keyword evidence="6" id="KW-1133">Transmembrane helix</keyword>
<dbReference type="CDD" id="cd00096">
    <property type="entry name" value="Ig"/>
    <property type="match status" value="1"/>
</dbReference>
<feature type="transmembrane region" description="Helical" evidence="6">
    <location>
        <begin position="644"/>
        <end position="671"/>
    </location>
</feature>
<dbReference type="PROSITE" id="PS50835">
    <property type="entry name" value="IG_LIKE"/>
    <property type="match status" value="4"/>
</dbReference>
<dbReference type="SMART" id="SM00408">
    <property type="entry name" value="IGc2"/>
    <property type="match status" value="4"/>
</dbReference>
<feature type="domain" description="Fibronectin type-III" evidence="8">
    <location>
        <begin position="438"/>
        <end position="533"/>
    </location>
</feature>
<evidence type="ECO:0000259" key="7">
    <source>
        <dbReference type="PROSITE" id="PS50835"/>
    </source>
</evidence>
<feature type="region of interest" description="Disordered" evidence="5">
    <location>
        <begin position="761"/>
        <end position="893"/>
    </location>
</feature>
<dbReference type="Pfam" id="PF07679">
    <property type="entry name" value="I-set"/>
    <property type="match status" value="3"/>
</dbReference>
<evidence type="ECO:0000313" key="9">
    <source>
        <dbReference type="Ensembl" id="ENSSTUP00000032418.1"/>
    </source>
</evidence>
<dbReference type="SMART" id="SM00409">
    <property type="entry name" value="IG"/>
    <property type="match status" value="4"/>
</dbReference>
<dbReference type="Ensembl" id="ENSSTUT00000033876.1">
    <property type="protein sequence ID" value="ENSSTUP00000032418.1"/>
    <property type="gene ID" value="ENSSTUG00000013147.1"/>
</dbReference>
<evidence type="ECO:0000256" key="4">
    <source>
        <dbReference type="ARBA" id="ARBA00023319"/>
    </source>
</evidence>
<dbReference type="InterPro" id="IPR013783">
    <property type="entry name" value="Ig-like_fold"/>
</dbReference>
<evidence type="ECO:0000256" key="3">
    <source>
        <dbReference type="ARBA" id="ARBA00023157"/>
    </source>
</evidence>
<feature type="domain" description="Fibronectin type-III" evidence="8">
    <location>
        <begin position="535"/>
        <end position="631"/>
    </location>
</feature>
<dbReference type="InterPro" id="IPR036179">
    <property type="entry name" value="Ig-like_dom_sf"/>
</dbReference>
<dbReference type="Pfam" id="PF00041">
    <property type="entry name" value="fn3"/>
    <property type="match status" value="2"/>
</dbReference>
<dbReference type="InterPro" id="IPR051170">
    <property type="entry name" value="Neural/epithelial_adhesion"/>
</dbReference>
<dbReference type="Gene3D" id="2.60.40.10">
    <property type="entry name" value="Immunoglobulins"/>
    <property type="match status" value="7"/>
</dbReference>
<dbReference type="GeneTree" id="ENSGT00940000155743"/>
<dbReference type="PROSITE" id="PS50853">
    <property type="entry name" value="FN3"/>
    <property type="match status" value="2"/>
</dbReference>
<feature type="domain" description="Ig-like" evidence="7">
    <location>
        <begin position="345"/>
        <end position="422"/>
    </location>
</feature>
<keyword evidence="4" id="KW-0393">Immunoglobulin domain</keyword>
<dbReference type="InterPro" id="IPR003599">
    <property type="entry name" value="Ig_sub"/>
</dbReference>
<evidence type="ECO:0000256" key="2">
    <source>
        <dbReference type="ARBA" id="ARBA00022737"/>
    </source>
</evidence>
<feature type="domain" description="Ig-like" evidence="7">
    <location>
        <begin position="1"/>
        <end position="82"/>
    </location>
</feature>
<feature type="compositionally biased region" description="Low complexity" evidence="5">
    <location>
        <begin position="731"/>
        <end position="745"/>
    </location>
</feature>
<feature type="region of interest" description="Disordered" evidence="5">
    <location>
        <begin position="518"/>
        <end position="540"/>
    </location>
</feature>
<dbReference type="FunFam" id="2.60.40.10:FF:000173">
    <property type="entry name" value="Neural cell adhesion molecule 1"/>
    <property type="match status" value="1"/>
</dbReference>
<evidence type="ECO:0000313" key="10">
    <source>
        <dbReference type="Proteomes" id="UP000472277"/>
    </source>
</evidence>
<evidence type="ECO:0000256" key="1">
    <source>
        <dbReference type="ARBA" id="ARBA00022729"/>
    </source>
</evidence>
<dbReference type="Pfam" id="PF13927">
    <property type="entry name" value="Ig_3"/>
    <property type="match status" value="1"/>
</dbReference>
<feature type="compositionally biased region" description="Basic and acidic residues" evidence="5">
    <location>
        <begin position="700"/>
        <end position="724"/>
    </location>
</feature>
<keyword evidence="6" id="KW-0812">Transmembrane</keyword>
<keyword evidence="10" id="KW-1185">Reference proteome</keyword>
<feature type="domain" description="Ig-like" evidence="7">
    <location>
        <begin position="160"/>
        <end position="250"/>
    </location>
</feature>
<gene>
    <name evidence="9" type="primary">NCAM1</name>
    <name evidence="9" type="synonym">LOC115154191</name>
</gene>
<dbReference type="FunFam" id="2.60.40.10:FF:000636">
    <property type="entry name" value="Neural cell adhesion molecule 2"/>
    <property type="match status" value="1"/>
</dbReference>
<dbReference type="Proteomes" id="UP000472277">
    <property type="component" value="Chromosome 19"/>
</dbReference>
<accession>A0A673YD15</accession>
<dbReference type="SUPFAM" id="SSF49265">
    <property type="entry name" value="Fibronectin type III"/>
    <property type="match status" value="1"/>
</dbReference>
<dbReference type="SMART" id="SM00060">
    <property type="entry name" value="FN3"/>
    <property type="match status" value="2"/>
</dbReference>
<evidence type="ECO:0000256" key="5">
    <source>
        <dbReference type="SAM" id="MobiDB-lite"/>
    </source>
</evidence>
<dbReference type="FunFam" id="2.60.40.10:FF:001932">
    <property type="entry name" value="Neural cell adhesion molecule 1a"/>
    <property type="match status" value="1"/>
</dbReference>
<feature type="compositionally biased region" description="Polar residues" evidence="5">
    <location>
        <begin position="761"/>
        <end position="775"/>
    </location>
</feature>
<organism evidence="9 10">
    <name type="scientific">Salmo trutta</name>
    <name type="common">Brown trout</name>
    <dbReference type="NCBI Taxonomy" id="8032"/>
    <lineage>
        <taxon>Eukaryota</taxon>
        <taxon>Metazoa</taxon>
        <taxon>Chordata</taxon>
        <taxon>Craniata</taxon>
        <taxon>Vertebrata</taxon>
        <taxon>Euteleostomi</taxon>
        <taxon>Actinopterygii</taxon>
        <taxon>Neopterygii</taxon>
        <taxon>Teleostei</taxon>
        <taxon>Protacanthopterygii</taxon>
        <taxon>Salmoniformes</taxon>
        <taxon>Salmonidae</taxon>
        <taxon>Salmoninae</taxon>
        <taxon>Salmo</taxon>
    </lineage>
</organism>
<dbReference type="InterPro" id="IPR036116">
    <property type="entry name" value="FN3_sf"/>
</dbReference>
<proteinExistence type="predicted"/>
<dbReference type="InterPro" id="IPR003598">
    <property type="entry name" value="Ig_sub2"/>
</dbReference>
<dbReference type="SUPFAM" id="SSF48726">
    <property type="entry name" value="Immunoglobulin"/>
    <property type="match status" value="4"/>
</dbReference>
<reference evidence="9" key="2">
    <citation type="submission" date="2025-09" db="UniProtKB">
        <authorList>
            <consortium name="Ensembl"/>
        </authorList>
    </citation>
    <scope>IDENTIFICATION</scope>
</reference>
<feature type="domain" description="Ig-like" evidence="7">
    <location>
        <begin position="255"/>
        <end position="340"/>
    </location>
</feature>
<feature type="compositionally biased region" description="Low complexity" evidence="5">
    <location>
        <begin position="811"/>
        <end position="828"/>
    </location>
</feature>
<dbReference type="PANTHER" id="PTHR12231">
    <property type="entry name" value="CTX-RELATED TYPE I TRANSMEMBRANE PROTEIN"/>
    <property type="match status" value="1"/>
</dbReference>